<organism evidence="1 2">
    <name type="scientific">Dovyalis caffra</name>
    <dbReference type="NCBI Taxonomy" id="77055"/>
    <lineage>
        <taxon>Eukaryota</taxon>
        <taxon>Viridiplantae</taxon>
        <taxon>Streptophyta</taxon>
        <taxon>Embryophyta</taxon>
        <taxon>Tracheophyta</taxon>
        <taxon>Spermatophyta</taxon>
        <taxon>Magnoliopsida</taxon>
        <taxon>eudicotyledons</taxon>
        <taxon>Gunneridae</taxon>
        <taxon>Pentapetalae</taxon>
        <taxon>rosids</taxon>
        <taxon>fabids</taxon>
        <taxon>Malpighiales</taxon>
        <taxon>Salicaceae</taxon>
        <taxon>Flacourtieae</taxon>
        <taxon>Dovyalis</taxon>
    </lineage>
</organism>
<comment type="caution">
    <text evidence="1">The sequence shown here is derived from an EMBL/GenBank/DDBJ whole genome shotgun (WGS) entry which is preliminary data.</text>
</comment>
<dbReference type="AlphaFoldDB" id="A0AAV1RKY0"/>
<sequence>MKGVGEDNAFEVIGLVKNNLPKWLSIELCLCRERKEDVFVFEITSQLVTALAVPLKDELICGGWNLRTNLLHVNWAETPIKEGFNEEDMESTFACHWAHAFETKIKEDLNLERD</sequence>
<dbReference type="EMBL" id="CAWUPB010001010">
    <property type="protein sequence ID" value="CAK7337309.1"/>
    <property type="molecule type" value="Genomic_DNA"/>
</dbReference>
<protein>
    <submittedName>
        <fullName evidence="1">Uncharacterized protein</fullName>
    </submittedName>
</protein>
<proteinExistence type="predicted"/>
<accession>A0AAV1RKY0</accession>
<gene>
    <name evidence="1" type="ORF">DCAF_LOCUS12337</name>
</gene>
<dbReference type="Proteomes" id="UP001314170">
    <property type="component" value="Unassembled WGS sequence"/>
</dbReference>
<keyword evidence="2" id="KW-1185">Reference proteome</keyword>
<evidence type="ECO:0000313" key="2">
    <source>
        <dbReference type="Proteomes" id="UP001314170"/>
    </source>
</evidence>
<name>A0AAV1RKY0_9ROSI</name>
<evidence type="ECO:0000313" key="1">
    <source>
        <dbReference type="EMBL" id="CAK7337309.1"/>
    </source>
</evidence>
<reference evidence="1 2" key="1">
    <citation type="submission" date="2024-01" db="EMBL/GenBank/DDBJ databases">
        <authorList>
            <person name="Waweru B."/>
        </authorList>
    </citation>
    <scope>NUCLEOTIDE SEQUENCE [LARGE SCALE GENOMIC DNA]</scope>
</reference>